<sequence>MFTFFNFYKYLVARNEVLDIFDRICNENHHENRKIITVDQFVQFLNKEQRDPRLNEILYPYANRSRGIDLIEQYEPDKSLSQNG</sequence>
<dbReference type="Gene3D" id="1.10.238.10">
    <property type="entry name" value="EF-hand"/>
    <property type="match status" value="1"/>
</dbReference>
<name>A0A131ZZ13_SARSC</name>
<dbReference type="Proteomes" id="UP000616769">
    <property type="component" value="Unassembled WGS sequence"/>
</dbReference>
<gene>
    <name evidence="2" type="ORF">QR98_0019780</name>
</gene>
<dbReference type="EMBL" id="JXLN01005384">
    <property type="protein sequence ID" value="KPM03545.1"/>
    <property type="molecule type" value="Genomic_DNA"/>
</dbReference>
<feature type="domain" description="Phosphoinositide-specific phospholipase C EF-hand-like" evidence="1">
    <location>
        <begin position="7"/>
        <end position="80"/>
    </location>
</feature>
<reference evidence="2 3" key="1">
    <citation type="journal article" date="2015" name="Parasit. Vectors">
        <title>Draft genome of the scabies mite.</title>
        <authorList>
            <person name="Rider S.D.Jr."/>
            <person name="Morgan M.S."/>
            <person name="Arlian L.G."/>
        </authorList>
    </citation>
    <scope>NUCLEOTIDE SEQUENCE [LARGE SCALE GENOMIC DNA]</scope>
    <source>
        <strain evidence="2">Arlian Lab</strain>
    </source>
</reference>
<dbReference type="SUPFAM" id="SSF47473">
    <property type="entry name" value="EF-hand"/>
    <property type="match status" value="1"/>
</dbReference>
<dbReference type="InterPro" id="IPR015359">
    <property type="entry name" value="PLC_EF-hand-like"/>
</dbReference>
<evidence type="ECO:0000259" key="1">
    <source>
        <dbReference type="Pfam" id="PF09279"/>
    </source>
</evidence>
<protein>
    <submittedName>
        <fullName evidence="2">Phospholipase C-like protein</fullName>
    </submittedName>
</protein>
<accession>A0A131ZZ13</accession>
<dbReference type="Pfam" id="PF09279">
    <property type="entry name" value="EF-hand_like"/>
    <property type="match status" value="1"/>
</dbReference>
<organism evidence="2 3">
    <name type="scientific">Sarcoptes scabiei</name>
    <name type="common">Itch mite</name>
    <name type="synonym">Acarus scabiei</name>
    <dbReference type="NCBI Taxonomy" id="52283"/>
    <lineage>
        <taxon>Eukaryota</taxon>
        <taxon>Metazoa</taxon>
        <taxon>Ecdysozoa</taxon>
        <taxon>Arthropoda</taxon>
        <taxon>Chelicerata</taxon>
        <taxon>Arachnida</taxon>
        <taxon>Acari</taxon>
        <taxon>Acariformes</taxon>
        <taxon>Sarcoptiformes</taxon>
        <taxon>Astigmata</taxon>
        <taxon>Psoroptidia</taxon>
        <taxon>Sarcoptoidea</taxon>
        <taxon>Sarcoptidae</taxon>
        <taxon>Sarcoptinae</taxon>
        <taxon>Sarcoptes</taxon>
    </lineage>
</organism>
<proteinExistence type="predicted"/>
<dbReference type="OrthoDB" id="269822at2759"/>
<evidence type="ECO:0000313" key="2">
    <source>
        <dbReference type="EMBL" id="KPM03545.1"/>
    </source>
</evidence>
<comment type="caution">
    <text evidence="2">The sequence shown here is derived from an EMBL/GenBank/DDBJ whole genome shotgun (WGS) entry which is preliminary data.</text>
</comment>
<dbReference type="VEuPathDB" id="VectorBase:SSCA006732"/>
<dbReference type="AlphaFoldDB" id="A0A131ZZ13"/>
<evidence type="ECO:0000313" key="3">
    <source>
        <dbReference type="Proteomes" id="UP000616769"/>
    </source>
</evidence>
<dbReference type="InterPro" id="IPR011992">
    <property type="entry name" value="EF-hand-dom_pair"/>
</dbReference>